<keyword evidence="3" id="KW-1185">Reference proteome</keyword>
<dbReference type="AlphaFoldDB" id="A0A936ZCH2"/>
<dbReference type="CDD" id="cd08275">
    <property type="entry name" value="MDR3"/>
    <property type="match status" value="1"/>
</dbReference>
<dbReference type="Pfam" id="PF08240">
    <property type="entry name" value="ADH_N"/>
    <property type="match status" value="1"/>
</dbReference>
<sequence>MPSGSMHKVVIHKAGGYERLKLETHPVPKPGDRQVLIRTEAVGVNYADICVRWGVYESARRFVGWPITPGFEYSGWVEEVGCEVKHVKPGDPVFGVTLFNGYSTHVCAPADLVWPKPQTLDFEAAAGFLAVHLTAYHGLLQNVVIRPGMRVLVHSAGGGVGSALVQLCKLHNLHVTGVVGRSHKVEYVRQLGADAVIDKSTQSLWVEAKRLCLDGYDLVFDANGPETLAQSYAHLKPTGKLLVYGFHTLLPKQGGRINYLKAALGMLRMPRFNPLSMTSENKGVVAFNLSFLFARTDLLQAAVNDLATWLEAGILQAPKVRSFALADVAQAHQALESGETTGKVVLRTSPPFVSAAAYEATVHQVSAPDR</sequence>
<organism evidence="2 3">
    <name type="scientific">Microvirga aerilata</name>
    <dbReference type="NCBI Taxonomy" id="670292"/>
    <lineage>
        <taxon>Bacteria</taxon>
        <taxon>Pseudomonadati</taxon>
        <taxon>Pseudomonadota</taxon>
        <taxon>Alphaproteobacteria</taxon>
        <taxon>Hyphomicrobiales</taxon>
        <taxon>Methylobacteriaceae</taxon>
        <taxon>Microvirga</taxon>
    </lineage>
</organism>
<dbReference type="GO" id="GO:0008270">
    <property type="term" value="F:zinc ion binding"/>
    <property type="evidence" value="ECO:0007669"/>
    <property type="project" value="InterPro"/>
</dbReference>
<comment type="caution">
    <text evidence="2">The sequence shown here is derived from an EMBL/GenBank/DDBJ whole genome shotgun (WGS) entry which is preliminary data.</text>
</comment>
<protein>
    <submittedName>
        <fullName evidence="2">Zinc-binding dehydrogenase</fullName>
    </submittedName>
</protein>
<dbReference type="Pfam" id="PF13602">
    <property type="entry name" value="ADH_zinc_N_2"/>
    <property type="match status" value="1"/>
</dbReference>
<dbReference type="PANTHER" id="PTHR43677:SF4">
    <property type="entry name" value="QUINONE OXIDOREDUCTASE-LIKE PROTEIN 2"/>
    <property type="match status" value="1"/>
</dbReference>
<dbReference type="PANTHER" id="PTHR43677">
    <property type="entry name" value="SHORT-CHAIN DEHYDROGENASE/REDUCTASE"/>
    <property type="match status" value="1"/>
</dbReference>
<dbReference type="InterPro" id="IPR051397">
    <property type="entry name" value="Zn-ADH-like_protein"/>
</dbReference>
<gene>
    <name evidence="2" type="ORF">JKG68_25535</name>
</gene>
<dbReference type="Gene3D" id="3.40.50.720">
    <property type="entry name" value="NAD(P)-binding Rossmann-like Domain"/>
    <property type="match status" value="1"/>
</dbReference>
<dbReference type="SUPFAM" id="SSF50129">
    <property type="entry name" value="GroES-like"/>
    <property type="match status" value="1"/>
</dbReference>
<proteinExistence type="predicted"/>
<dbReference type="InterPro" id="IPR002364">
    <property type="entry name" value="Quin_OxRdtase/zeta-crystal_CS"/>
</dbReference>
<feature type="domain" description="Enoyl reductase (ER)" evidence="1">
    <location>
        <begin position="15"/>
        <end position="346"/>
    </location>
</feature>
<reference evidence="2" key="1">
    <citation type="submission" date="2021-01" db="EMBL/GenBank/DDBJ databases">
        <title>Microvirga sp.</title>
        <authorList>
            <person name="Kim M.K."/>
        </authorList>
    </citation>
    <scope>NUCLEOTIDE SEQUENCE</scope>
    <source>
        <strain evidence="2">5420S-16</strain>
    </source>
</reference>
<accession>A0A936ZCH2</accession>
<dbReference type="PROSITE" id="PS01162">
    <property type="entry name" value="QOR_ZETA_CRYSTAL"/>
    <property type="match status" value="1"/>
</dbReference>
<dbReference type="SMART" id="SM00829">
    <property type="entry name" value="PKS_ER"/>
    <property type="match status" value="1"/>
</dbReference>
<dbReference type="SUPFAM" id="SSF51735">
    <property type="entry name" value="NAD(P)-binding Rossmann-fold domains"/>
    <property type="match status" value="1"/>
</dbReference>
<dbReference type="InterPro" id="IPR011032">
    <property type="entry name" value="GroES-like_sf"/>
</dbReference>
<dbReference type="EMBL" id="JAEQMY010000072">
    <property type="protein sequence ID" value="MBL0407291.1"/>
    <property type="molecule type" value="Genomic_DNA"/>
</dbReference>
<dbReference type="InterPro" id="IPR036291">
    <property type="entry name" value="NAD(P)-bd_dom_sf"/>
</dbReference>
<evidence type="ECO:0000313" key="2">
    <source>
        <dbReference type="EMBL" id="MBL0407291.1"/>
    </source>
</evidence>
<dbReference type="InterPro" id="IPR013154">
    <property type="entry name" value="ADH-like_N"/>
</dbReference>
<dbReference type="Proteomes" id="UP000605848">
    <property type="component" value="Unassembled WGS sequence"/>
</dbReference>
<evidence type="ECO:0000313" key="3">
    <source>
        <dbReference type="Proteomes" id="UP000605848"/>
    </source>
</evidence>
<dbReference type="Gene3D" id="3.90.180.10">
    <property type="entry name" value="Medium-chain alcohol dehydrogenases, catalytic domain"/>
    <property type="match status" value="1"/>
</dbReference>
<dbReference type="GO" id="GO:0016491">
    <property type="term" value="F:oxidoreductase activity"/>
    <property type="evidence" value="ECO:0007669"/>
    <property type="project" value="InterPro"/>
</dbReference>
<name>A0A936ZCH2_9HYPH</name>
<dbReference type="InterPro" id="IPR020843">
    <property type="entry name" value="ER"/>
</dbReference>
<evidence type="ECO:0000259" key="1">
    <source>
        <dbReference type="SMART" id="SM00829"/>
    </source>
</evidence>